<dbReference type="InterPro" id="IPR010406">
    <property type="entry name" value="DUF1003"/>
</dbReference>
<keyword evidence="3" id="KW-1185">Reference proteome</keyword>
<gene>
    <name evidence="2" type="ORF">PQO05_12805</name>
</gene>
<dbReference type="PANTHER" id="PTHR41386:SF1">
    <property type="entry name" value="MEMBRANE PROTEIN"/>
    <property type="match status" value="1"/>
</dbReference>
<sequence length="172" mass="19884">MEKKSQQAPEPELKSSLDFTKTRTDHITVFIIDVLGSMKFLLSCFIIFAVWICWNINLFPLLKPFDPFPFPILEMAVSLFAIILSVSVLINQNRQGRIETIRQQVEFEANVRAEEEITKILNMVHEIHQRMGITTVTDQQLEEMKEPTDIKQIHKAIDDIESNESIKADPDQ</sequence>
<name>A0ABY7TF45_9SPHI</name>
<dbReference type="RefSeq" id="WP_273633313.1">
    <property type="nucleotide sequence ID" value="NZ_CP117167.1"/>
</dbReference>
<feature type="transmembrane region" description="Helical" evidence="1">
    <location>
        <begin position="68"/>
        <end position="90"/>
    </location>
</feature>
<keyword evidence="1" id="KW-0472">Membrane</keyword>
<protein>
    <submittedName>
        <fullName evidence="2">DUF1003 domain-containing protein</fullName>
    </submittedName>
</protein>
<dbReference type="Proteomes" id="UP001216139">
    <property type="component" value="Chromosome"/>
</dbReference>
<organism evidence="2 3">
    <name type="scientific">Mucilaginibacter jinjuensis</name>
    <dbReference type="NCBI Taxonomy" id="1176721"/>
    <lineage>
        <taxon>Bacteria</taxon>
        <taxon>Pseudomonadati</taxon>
        <taxon>Bacteroidota</taxon>
        <taxon>Sphingobacteriia</taxon>
        <taxon>Sphingobacteriales</taxon>
        <taxon>Sphingobacteriaceae</taxon>
        <taxon>Mucilaginibacter</taxon>
    </lineage>
</organism>
<evidence type="ECO:0000313" key="2">
    <source>
        <dbReference type="EMBL" id="WCT14818.1"/>
    </source>
</evidence>
<keyword evidence="1" id="KW-0812">Transmembrane</keyword>
<reference evidence="2 3" key="1">
    <citation type="submission" date="2023-02" db="EMBL/GenBank/DDBJ databases">
        <title>Genome sequence of Mucilaginibacter jinjuensis strain KACC 16571.</title>
        <authorList>
            <person name="Kim S."/>
            <person name="Heo J."/>
            <person name="Kwon S.-W."/>
        </authorList>
    </citation>
    <scope>NUCLEOTIDE SEQUENCE [LARGE SCALE GENOMIC DNA]</scope>
    <source>
        <strain evidence="2 3">KACC 16571</strain>
    </source>
</reference>
<feature type="transmembrane region" description="Helical" evidence="1">
    <location>
        <begin position="40"/>
        <end position="62"/>
    </location>
</feature>
<dbReference type="Pfam" id="PF06210">
    <property type="entry name" value="DUF1003"/>
    <property type="match status" value="1"/>
</dbReference>
<proteinExistence type="predicted"/>
<evidence type="ECO:0000313" key="3">
    <source>
        <dbReference type="Proteomes" id="UP001216139"/>
    </source>
</evidence>
<accession>A0ABY7TF45</accession>
<dbReference type="EMBL" id="CP117167">
    <property type="protein sequence ID" value="WCT14818.1"/>
    <property type="molecule type" value="Genomic_DNA"/>
</dbReference>
<keyword evidence="1" id="KW-1133">Transmembrane helix</keyword>
<evidence type="ECO:0000256" key="1">
    <source>
        <dbReference type="SAM" id="Phobius"/>
    </source>
</evidence>
<dbReference type="PANTHER" id="PTHR41386">
    <property type="entry name" value="INTEGRAL MEMBRANE PROTEIN-RELATED"/>
    <property type="match status" value="1"/>
</dbReference>